<evidence type="ECO:0000259" key="1">
    <source>
        <dbReference type="SMART" id="SM00481"/>
    </source>
</evidence>
<name>A0A7C3ML57_DICTH</name>
<dbReference type="GO" id="GO:0035312">
    <property type="term" value="F:5'-3' DNA exonuclease activity"/>
    <property type="evidence" value="ECO:0007669"/>
    <property type="project" value="TreeGrafter"/>
</dbReference>
<accession>A0A7C3ML57</accession>
<proteinExistence type="predicted"/>
<dbReference type="InterPro" id="IPR004013">
    <property type="entry name" value="PHP_dom"/>
</dbReference>
<dbReference type="GO" id="GO:0004534">
    <property type="term" value="F:5'-3' RNA exonuclease activity"/>
    <property type="evidence" value="ECO:0007669"/>
    <property type="project" value="TreeGrafter"/>
</dbReference>
<dbReference type="Pfam" id="PF02811">
    <property type="entry name" value="PHP"/>
    <property type="match status" value="1"/>
</dbReference>
<dbReference type="SUPFAM" id="SSF89550">
    <property type="entry name" value="PHP domain-like"/>
    <property type="match status" value="1"/>
</dbReference>
<dbReference type="InterPro" id="IPR016195">
    <property type="entry name" value="Pol/histidinol_Pase-like"/>
</dbReference>
<dbReference type="SMART" id="SM00481">
    <property type="entry name" value="POLIIIAc"/>
    <property type="match status" value="1"/>
</dbReference>
<dbReference type="EMBL" id="DTIN01000020">
    <property type="protein sequence ID" value="HFX13691.1"/>
    <property type="molecule type" value="Genomic_DNA"/>
</dbReference>
<dbReference type="InterPro" id="IPR003141">
    <property type="entry name" value="Pol/His_phosphatase_N"/>
</dbReference>
<gene>
    <name evidence="2" type="ORF">ENW00_05990</name>
</gene>
<organism evidence="2">
    <name type="scientific">Dictyoglomus thermophilum</name>
    <dbReference type="NCBI Taxonomy" id="14"/>
    <lineage>
        <taxon>Bacteria</taxon>
        <taxon>Pseudomonadati</taxon>
        <taxon>Dictyoglomota</taxon>
        <taxon>Dictyoglomia</taxon>
        <taxon>Dictyoglomales</taxon>
        <taxon>Dictyoglomaceae</taxon>
        <taxon>Dictyoglomus</taxon>
    </lineage>
</organism>
<dbReference type="Gene3D" id="3.20.20.140">
    <property type="entry name" value="Metal-dependent hydrolases"/>
    <property type="match status" value="1"/>
</dbReference>
<dbReference type="AlphaFoldDB" id="A0A7C3ML57"/>
<dbReference type="InterPro" id="IPR052018">
    <property type="entry name" value="PHP_domain"/>
</dbReference>
<sequence length="422" mass="49515">MISLDNYFKIYPKVVGANTKSIITLEPKFSHWKIPEVEVKVFHSPVSYNSRQEYKRLEVKRDRNKLYIEGFFEEEQEHVIYIDIGNKNFSFSIYSVNDDLLMRIPYKGDLHIHTYYSDGLESPSYVASSCRRIGLDFVAITDHGKYFPSIEAIDTFKDLDLGFKIFPGEEVHPPNNPLHIVNFGGKFSINELFEREREKYNREVWEIEEKLKLEIPDIPERYQLASSIWSFNKIREAEGLGILCHPFWRIKEGYYISERLLHLLYEKRVFDAVEIVGGYHISELSSNNLQMVYHYEKSKGENIPVVGVTDAHGCDTGSLFGWYYTVVFSPSLELKDIIESIKLGYSVGVEAIPGRETRVYGSSRLVLFTLFLIREVFPIHDRICQEEGNFMMRHMMGKSYEDINYYKKDLDEFYSSIIRRYD</sequence>
<feature type="domain" description="Polymerase/histidinol phosphatase N-terminal" evidence="1">
    <location>
        <begin position="108"/>
        <end position="175"/>
    </location>
</feature>
<comment type="caution">
    <text evidence="2">The sequence shown here is derived from an EMBL/GenBank/DDBJ whole genome shotgun (WGS) entry which is preliminary data.</text>
</comment>
<reference evidence="2" key="1">
    <citation type="journal article" date="2020" name="mSystems">
        <title>Genome- and Community-Level Interaction Insights into Carbon Utilization and Element Cycling Functions of Hydrothermarchaeota in Hydrothermal Sediment.</title>
        <authorList>
            <person name="Zhou Z."/>
            <person name="Liu Y."/>
            <person name="Xu W."/>
            <person name="Pan J."/>
            <person name="Luo Z.H."/>
            <person name="Li M."/>
        </authorList>
    </citation>
    <scope>NUCLEOTIDE SEQUENCE [LARGE SCALE GENOMIC DNA]</scope>
    <source>
        <strain evidence="2">SpSt-81</strain>
    </source>
</reference>
<dbReference type="PANTHER" id="PTHR42924">
    <property type="entry name" value="EXONUCLEASE"/>
    <property type="match status" value="1"/>
</dbReference>
<dbReference type="PANTHER" id="PTHR42924:SF3">
    <property type="entry name" value="POLYMERASE_HISTIDINOL PHOSPHATASE N-TERMINAL DOMAIN-CONTAINING PROTEIN"/>
    <property type="match status" value="1"/>
</dbReference>
<evidence type="ECO:0000313" key="2">
    <source>
        <dbReference type="EMBL" id="HFX13691.1"/>
    </source>
</evidence>
<protein>
    <recommendedName>
        <fullName evidence="1">Polymerase/histidinol phosphatase N-terminal domain-containing protein</fullName>
    </recommendedName>
</protein>